<feature type="chain" id="PRO_5012552878" evidence="1">
    <location>
        <begin position="24"/>
        <end position="189"/>
    </location>
</feature>
<keyword evidence="3" id="KW-1185">Reference proteome</keyword>
<sequence length="189" mass="20298">MKKTLIASVTAFAIVLSAGTSTAGPLRDHGQRGFALKVHSSVSQTIDHTDGMANTYQTTNSSGFSFDLSSERHLGQNNLSATLQYPAIDSNWSRDLPDVDLIGIDAGGYAFEDGTRLNWEQNQESQMLGQVEEDGRYLIGSVIIVAVGFGVIIEGFAETIYDIACPRGNLGPAECYQFWNAGELGPAAM</sequence>
<feature type="signal peptide" evidence="1">
    <location>
        <begin position="1"/>
        <end position="23"/>
    </location>
</feature>
<dbReference type="Proteomes" id="UP000193778">
    <property type="component" value="Unassembled WGS sequence"/>
</dbReference>
<organism evidence="2 3">
    <name type="scientific">Ruegeria meonggei</name>
    <dbReference type="NCBI Taxonomy" id="1446476"/>
    <lineage>
        <taxon>Bacteria</taxon>
        <taxon>Pseudomonadati</taxon>
        <taxon>Pseudomonadota</taxon>
        <taxon>Alphaproteobacteria</taxon>
        <taxon>Rhodobacterales</taxon>
        <taxon>Roseobacteraceae</taxon>
        <taxon>Ruegeria</taxon>
    </lineage>
</organism>
<keyword evidence="1" id="KW-0732">Signal</keyword>
<name>A0A1X7AFF8_9RHOB</name>
<proteinExistence type="predicted"/>
<evidence type="ECO:0000313" key="2">
    <source>
        <dbReference type="EMBL" id="SLN76742.1"/>
    </source>
</evidence>
<dbReference type="RefSeq" id="WP_085824896.1">
    <property type="nucleotide sequence ID" value="NZ_FWFP01000020.1"/>
</dbReference>
<dbReference type="AlphaFoldDB" id="A0A1X7AFF8"/>
<evidence type="ECO:0000313" key="3">
    <source>
        <dbReference type="Proteomes" id="UP000193778"/>
    </source>
</evidence>
<protein>
    <submittedName>
        <fullName evidence="2">Uncharacterized protein</fullName>
    </submittedName>
</protein>
<evidence type="ECO:0000256" key="1">
    <source>
        <dbReference type="SAM" id="SignalP"/>
    </source>
</evidence>
<gene>
    <name evidence="2" type="ORF">RUM8411_04476</name>
</gene>
<dbReference type="OrthoDB" id="7708967at2"/>
<dbReference type="EMBL" id="FWFP01000020">
    <property type="protein sequence ID" value="SLN76742.1"/>
    <property type="molecule type" value="Genomic_DNA"/>
</dbReference>
<accession>A0A1X7AFF8</accession>
<reference evidence="3" key="1">
    <citation type="submission" date="2017-03" db="EMBL/GenBank/DDBJ databases">
        <authorList>
            <person name="Rodrigo-Torres L."/>
            <person name="Arahal R.D."/>
            <person name="Lucena T."/>
        </authorList>
    </citation>
    <scope>NUCLEOTIDE SEQUENCE [LARGE SCALE GENOMIC DNA]</scope>
    <source>
        <strain evidence="3">CECT 8411</strain>
    </source>
</reference>